<evidence type="ECO:0000313" key="2">
    <source>
        <dbReference type="Proteomes" id="UP000676967"/>
    </source>
</evidence>
<organism evidence="1 2">
    <name type="scientific">Actinoplanes ianthinogenes</name>
    <dbReference type="NCBI Taxonomy" id="122358"/>
    <lineage>
        <taxon>Bacteria</taxon>
        <taxon>Bacillati</taxon>
        <taxon>Actinomycetota</taxon>
        <taxon>Actinomycetes</taxon>
        <taxon>Micromonosporales</taxon>
        <taxon>Micromonosporaceae</taxon>
        <taxon>Actinoplanes</taxon>
    </lineage>
</organism>
<gene>
    <name evidence="1" type="ORF">Aiant_60010</name>
</gene>
<name>A0ABN6CK25_9ACTN</name>
<keyword evidence="2" id="KW-1185">Reference proteome</keyword>
<dbReference type="Proteomes" id="UP000676967">
    <property type="component" value="Chromosome"/>
</dbReference>
<evidence type="ECO:0000313" key="1">
    <source>
        <dbReference type="EMBL" id="BCJ45344.1"/>
    </source>
</evidence>
<dbReference type="EMBL" id="AP023356">
    <property type="protein sequence ID" value="BCJ45344.1"/>
    <property type="molecule type" value="Genomic_DNA"/>
</dbReference>
<accession>A0ABN6CK25</accession>
<sequence length="45" mass="5448">MKPRHAYRLNERIQRAAALCQVSPSEWVSLTRSERRRRLWAVRRG</sequence>
<proteinExistence type="predicted"/>
<reference evidence="1 2" key="1">
    <citation type="submission" date="2020-08" db="EMBL/GenBank/DDBJ databases">
        <title>Whole genome shotgun sequence of Actinoplanes ianthinogenes NBRC 13996.</title>
        <authorList>
            <person name="Komaki H."/>
            <person name="Tamura T."/>
        </authorList>
    </citation>
    <scope>NUCLEOTIDE SEQUENCE [LARGE SCALE GENOMIC DNA]</scope>
    <source>
        <strain evidence="1 2">NBRC 13996</strain>
    </source>
</reference>
<protein>
    <submittedName>
        <fullName evidence="1">Uncharacterized protein</fullName>
    </submittedName>
</protein>